<keyword evidence="6" id="KW-1185">Reference proteome</keyword>
<dbReference type="Proteomes" id="UP000697995">
    <property type="component" value="Unassembled WGS sequence"/>
</dbReference>
<protein>
    <submittedName>
        <fullName evidence="5">Uncharacterized protein</fullName>
    </submittedName>
</protein>
<dbReference type="PROSITE" id="PS00455">
    <property type="entry name" value="AMP_BINDING"/>
    <property type="match status" value="1"/>
</dbReference>
<dbReference type="RefSeq" id="WP_133220965.1">
    <property type="nucleotide sequence ID" value="NZ_NRSG01000297.1"/>
</dbReference>
<evidence type="ECO:0000313" key="6">
    <source>
        <dbReference type="Proteomes" id="UP000697995"/>
    </source>
</evidence>
<evidence type="ECO:0000259" key="3">
    <source>
        <dbReference type="Pfam" id="PF00501"/>
    </source>
</evidence>
<sequence>MSDAATGNATVRSLGKMVVGSVLATASRRFRDDEALFCAGTGRRFTFGETNRRCNRLAHALARLGLRKPDVVAFLCNNRAEIAETYFALAKAGLIGIPLNYRLAPSEIIKLMTAMGAQALIFADRFSAAAAQAHEALPGVRHWVAIGEAALPTWALRYEDLLAGGEETEPEVEVEEADAFYFNLTSGTTGVPKSYLLTHYNNATIWPNFGPFEPSRRDVVLTAFPAFGRIGFGWISTAAMHGARNVLMDFTPDEALRVVEAERVTMVNLVPTMATMMLAEPSVRSRNLSSVRTVIFAGAPLPASLRERVATEVCPRVSEYYGMQETGVLTASTPEDRVRRPDSVGLPVCFAEVRIERPDGTSAAPGELGEILGRSPSSVTGYFDNPAKTAETFRGGWVHTGDLGLVDEEGYLFIQGRAKDMVITGGQNVHAAEVEEAILRLDGIVECAVFGLPDEFWGERVAAVVVATTAVVSAAAVEAACREHLAGFKVPRTIVLQDEPLPRTPTGKVQKFLLVERHTVRPSR</sequence>
<accession>A0ABS1D4L1</accession>
<dbReference type="Pfam" id="PF00501">
    <property type="entry name" value="AMP-binding"/>
    <property type="match status" value="1"/>
</dbReference>
<feature type="domain" description="AMP-binding enzyme C-terminal" evidence="4">
    <location>
        <begin position="433"/>
        <end position="508"/>
    </location>
</feature>
<evidence type="ECO:0000313" key="5">
    <source>
        <dbReference type="EMBL" id="MBK1661401.1"/>
    </source>
</evidence>
<gene>
    <name evidence="5" type="ORF">CKO45_24645</name>
</gene>
<name>A0ABS1D4L1_9PROT</name>
<keyword evidence="2" id="KW-0436">Ligase</keyword>
<dbReference type="PANTHER" id="PTHR43201:SF5">
    <property type="entry name" value="MEDIUM-CHAIN ACYL-COA LIGASE ACSF2, MITOCHONDRIAL"/>
    <property type="match status" value="1"/>
</dbReference>
<comment type="similarity">
    <text evidence="1">Belongs to the ATP-dependent AMP-binding enzyme family.</text>
</comment>
<evidence type="ECO:0000256" key="2">
    <source>
        <dbReference type="ARBA" id="ARBA00022598"/>
    </source>
</evidence>
<dbReference type="EMBL" id="NRSG01000297">
    <property type="protein sequence ID" value="MBK1661401.1"/>
    <property type="molecule type" value="Genomic_DNA"/>
</dbReference>
<dbReference type="Pfam" id="PF13193">
    <property type="entry name" value="AMP-binding_C"/>
    <property type="match status" value="1"/>
</dbReference>
<dbReference type="InterPro" id="IPR000873">
    <property type="entry name" value="AMP-dep_synth/lig_dom"/>
</dbReference>
<dbReference type="InterPro" id="IPR045851">
    <property type="entry name" value="AMP-bd_C_sf"/>
</dbReference>
<dbReference type="PANTHER" id="PTHR43201">
    <property type="entry name" value="ACYL-COA SYNTHETASE"/>
    <property type="match status" value="1"/>
</dbReference>
<dbReference type="Gene3D" id="3.30.300.30">
    <property type="match status" value="1"/>
</dbReference>
<dbReference type="InterPro" id="IPR042099">
    <property type="entry name" value="ANL_N_sf"/>
</dbReference>
<proteinExistence type="inferred from homology"/>
<feature type="domain" description="AMP-dependent synthetase/ligase" evidence="3">
    <location>
        <begin position="25"/>
        <end position="383"/>
    </location>
</feature>
<reference evidence="5 6" key="1">
    <citation type="journal article" date="2020" name="Microorganisms">
        <title>Osmotic Adaptation and Compatible Solute Biosynthesis of Phototrophic Bacteria as Revealed from Genome Analyses.</title>
        <authorList>
            <person name="Imhoff J.F."/>
            <person name="Rahn T."/>
            <person name="Kunzel S."/>
            <person name="Keller A."/>
            <person name="Neulinger S.C."/>
        </authorList>
    </citation>
    <scope>NUCLEOTIDE SEQUENCE [LARGE SCALE GENOMIC DNA]</scope>
    <source>
        <strain evidence="5 6">DSM 15382</strain>
    </source>
</reference>
<dbReference type="InterPro" id="IPR020845">
    <property type="entry name" value="AMP-binding_CS"/>
</dbReference>
<evidence type="ECO:0000259" key="4">
    <source>
        <dbReference type="Pfam" id="PF13193"/>
    </source>
</evidence>
<dbReference type="SUPFAM" id="SSF56801">
    <property type="entry name" value="Acetyl-CoA synthetase-like"/>
    <property type="match status" value="1"/>
</dbReference>
<dbReference type="Gene3D" id="3.40.50.12780">
    <property type="entry name" value="N-terminal domain of ligase-like"/>
    <property type="match status" value="1"/>
</dbReference>
<dbReference type="InterPro" id="IPR025110">
    <property type="entry name" value="AMP-bd_C"/>
</dbReference>
<evidence type="ECO:0000256" key="1">
    <source>
        <dbReference type="ARBA" id="ARBA00006432"/>
    </source>
</evidence>
<comment type="caution">
    <text evidence="5">The sequence shown here is derived from an EMBL/GenBank/DDBJ whole genome shotgun (WGS) entry which is preliminary data.</text>
</comment>
<organism evidence="5 6">
    <name type="scientific">Paracraurococcus ruber</name>
    <dbReference type="NCBI Taxonomy" id="77675"/>
    <lineage>
        <taxon>Bacteria</taxon>
        <taxon>Pseudomonadati</taxon>
        <taxon>Pseudomonadota</taxon>
        <taxon>Alphaproteobacteria</taxon>
        <taxon>Acetobacterales</taxon>
        <taxon>Roseomonadaceae</taxon>
        <taxon>Paracraurococcus</taxon>
    </lineage>
</organism>